<name>A0A1Y1ISL1_KLENI</name>
<feature type="domain" description="RRM" evidence="3">
    <location>
        <begin position="20"/>
        <end position="117"/>
    </location>
</feature>
<dbReference type="CDD" id="cd00590">
    <property type="entry name" value="RRM_SF"/>
    <property type="match status" value="1"/>
</dbReference>
<accession>A0A1Y1ISL1</accession>
<dbReference type="Proteomes" id="UP000054558">
    <property type="component" value="Unassembled WGS sequence"/>
</dbReference>
<dbReference type="InterPro" id="IPR012677">
    <property type="entry name" value="Nucleotide-bd_a/b_plait_sf"/>
</dbReference>
<evidence type="ECO:0000256" key="1">
    <source>
        <dbReference type="PROSITE-ProRule" id="PRU00176"/>
    </source>
</evidence>
<proteinExistence type="predicted"/>
<reference evidence="4 5" key="1">
    <citation type="journal article" date="2014" name="Nat. Commun.">
        <title>Klebsormidium flaccidum genome reveals primary factors for plant terrestrial adaptation.</title>
        <authorList>
            <person name="Hori K."/>
            <person name="Maruyama F."/>
            <person name="Fujisawa T."/>
            <person name="Togashi T."/>
            <person name="Yamamoto N."/>
            <person name="Seo M."/>
            <person name="Sato S."/>
            <person name="Yamada T."/>
            <person name="Mori H."/>
            <person name="Tajima N."/>
            <person name="Moriyama T."/>
            <person name="Ikeuchi M."/>
            <person name="Watanabe M."/>
            <person name="Wada H."/>
            <person name="Kobayashi K."/>
            <person name="Saito M."/>
            <person name="Masuda T."/>
            <person name="Sasaki-Sekimoto Y."/>
            <person name="Mashiguchi K."/>
            <person name="Awai K."/>
            <person name="Shimojima M."/>
            <person name="Masuda S."/>
            <person name="Iwai M."/>
            <person name="Nobusawa T."/>
            <person name="Narise T."/>
            <person name="Kondo S."/>
            <person name="Saito H."/>
            <person name="Sato R."/>
            <person name="Murakawa M."/>
            <person name="Ihara Y."/>
            <person name="Oshima-Yamada Y."/>
            <person name="Ohtaka K."/>
            <person name="Satoh M."/>
            <person name="Sonobe K."/>
            <person name="Ishii M."/>
            <person name="Ohtani R."/>
            <person name="Kanamori-Sato M."/>
            <person name="Honoki R."/>
            <person name="Miyazaki D."/>
            <person name="Mochizuki H."/>
            <person name="Umetsu J."/>
            <person name="Higashi K."/>
            <person name="Shibata D."/>
            <person name="Kamiya Y."/>
            <person name="Sato N."/>
            <person name="Nakamura Y."/>
            <person name="Tabata S."/>
            <person name="Ida S."/>
            <person name="Kurokawa K."/>
            <person name="Ohta H."/>
        </authorList>
    </citation>
    <scope>NUCLEOTIDE SEQUENCE [LARGE SCALE GENOMIC DNA]</scope>
    <source>
        <strain evidence="4 5">NIES-2285</strain>
    </source>
</reference>
<keyword evidence="5" id="KW-1185">Reference proteome</keyword>
<evidence type="ECO:0000256" key="2">
    <source>
        <dbReference type="SAM" id="MobiDB-lite"/>
    </source>
</evidence>
<dbReference type="EMBL" id="DF237796">
    <property type="protein sequence ID" value="GAQ91756.1"/>
    <property type="molecule type" value="Genomic_DNA"/>
</dbReference>
<sequence>MGNIKIPGGLTGYYVVDRQRSLHVDNFPKKVTQASVQELFEELLQSKGGNFLSRAGGTRRTSLVTYVLLRSEEDGKTHAWIEFSTEALADLALNLCKLHPESLKVGRTCLAVQRPKGYVTKAPAATANGAVSLGSLNALNANGSPPPMDSPPMDLPSFANNVLQHSSPNTVGNTNNKDYVIDRKRALYAEGAPFDATGQEICRLFEGLLKVGGVVKTVGLVTHVIFARRCCAWVEFLSEEVADYALQQCHIHPESLKIGKNVLSVRRAYEVVRLLREEQENAVIPKGVFDWDYSVDRGRAVVAKNLPDNTSGPGIYHLFRNILLHSGKVDTSAVELVTHVIWQPGKSFALVEFGSDGLADLAYQLCKIKPDAVRLQQQRLLVERPAGPKPNGALSPGANGLDLGLHVKVPPSPSGSLPSPVSGGLAQQLAQQGMGSPSPGGKKSALPRDIFSLSYSIDRQRALHVDALPDEEEGPGIRAMFEKLCLERGLIGGETGLTAAIAHIVRPPGRTFAWVEFNTAEIADTILDLFAQDLDTAKLGGPSGHRVIVQRPKGYKANSPSSKPSPGPFHSPSFDEDSFPSLPSSGKSESFLGSSLKSEASSFASAAAKRNGGVGFNGHMLPPSAFHPDAFPALRASHDLESSQNGDHKTGLPFGDDGFRLLSRHSSFSGRQASLSARARLDAFSSLTVPEATSSADVSGDDLFAAFNLHTAVDRLLEDSAFAKPARFIPAGAESGRHNGSALHVGSGRTSGSVSPAYGAISPPLGPIGPTTRPSSASSNQSAFGWGSESDVLTISALTLEPPANANPSPFSGASSEASPFASSYFNSPAFSAASPFSLTPRENPAPSNVPALTRQLSGGSSNFSLYSSSPVESIWGAAGSSGGWSNFGGESNGHGMTGGRKGAFESVDRWGMAAGSFITG</sequence>
<dbReference type="InterPro" id="IPR000504">
    <property type="entry name" value="RRM_dom"/>
</dbReference>
<evidence type="ECO:0000259" key="3">
    <source>
        <dbReference type="PROSITE" id="PS50102"/>
    </source>
</evidence>
<feature type="region of interest" description="Disordered" evidence="2">
    <location>
        <begin position="404"/>
        <end position="445"/>
    </location>
</feature>
<evidence type="ECO:0000313" key="4">
    <source>
        <dbReference type="EMBL" id="GAQ91756.1"/>
    </source>
</evidence>
<dbReference type="Gene3D" id="3.30.70.330">
    <property type="match status" value="2"/>
</dbReference>
<feature type="domain" description="RRM" evidence="3">
    <location>
        <begin position="185"/>
        <end position="270"/>
    </location>
</feature>
<dbReference type="AlphaFoldDB" id="A0A1Y1ISL1"/>
<organism evidence="4 5">
    <name type="scientific">Klebsormidium nitens</name>
    <name type="common">Green alga</name>
    <name type="synonym">Ulothrix nitens</name>
    <dbReference type="NCBI Taxonomy" id="105231"/>
    <lineage>
        <taxon>Eukaryota</taxon>
        <taxon>Viridiplantae</taxon>
        <taxon>Streptophyta</taxon>
        <taxon>Klebsormidiophyceae</taxon>
        <taxon>Klebsormidiales</taxon>
        <taxon>Klebsormidiaceae</taxon>
        <taxon>Klebsormidium</taxon>
    </lineage>
</organism>
<dbReference type="PROSITE" id="PS50102">
    <property type="entry name" value="RRM"/>
    <property type="match status" value="2"/>
</dbReference>
<dbReference type="SUPFAM" id="SSF54928">
    <property type="entry name" value="RNA-binding domain, RBD"/>
    <property type="match status" value="1"/>
</dbReference>
<protein>
    <recommendedName>
        <fullName evidence="3">RRM domain-containing protein</fullName>
    </recommendedName>
</protein>
<evidence type="ECO:0000313" key="5">
    <source>
        <dbReference type="Proteomes" id="UP000054558"/>
    </source>
</evidence>
<gene>
    <name evidence="4" type="ORF">KFL_008470020</name>
</gene>
<keyword evidence="1" id="KW-0694">RNA-binding</keyword>
<feature type="region of interest" description="Disordered" evidence="2">
    <location>
        <begin position="541"/>
        <end position="586"/>
    </location>
</feature>
<dbReference type="InterPro" id="IPR035979">
    <property type="entry name" value="RBD_domain_sf"/>
</dbReference>
<dbReference type="GO" id="GO:0003723">
    <property type="term" value="F:RNA binding"/>
    <property type="evidence" value="ECO:0007669"/>
    <property type="project" value="UniProtKB-UniRule"/>
</dbReference>
<feature type="compositionally biased region" description="Low complexity" evidence="2">
    <location>
        <begin position="414"/>
        <end position="444"/>
    </location>
</feature>